<evidence type="ECO:0008006" key="7">
    <source>
        <dbReference type="Google" id="ProtNLM"/>
    </source>
</evidence>
<dbReference type="AlphaFoldDB" id="A0AAN7VEI1"/>
<dbReference type="Pfam" id="PF00106">
    <property type="entry name" value="adh_short"/>
    <property type="match status" value="1"/>
</dbReference>
<dbReference type="FunFam" id="3.40.50.720:FF:000149">
    <property type="entry name" value="15-hydroxyprostaglandin dehydrogenase [NAD(+)]"/>
    <property type="match status" value="1"/>
</dbReference>
<dbReference type="InterPro" id="IPR020904">
    <property type="entry name" value="Sc_DH/Rdtase_CS"/>
</dbReference>
<organism evidence="5 6">
    <name type="scientific">Pyrocoelia pectoralis</name>
    <dbReference type="NCBI Taxonomy" id="417401"/>
    <lineage>
        <taxon>Eukaryota</taxon>
        <taxon>Metazoa</taxon>
        <taxon>Ecdysozoa</taxon>
        <taxon>Arthropoda</taxon>
        <taxon>Hexapoda</taxon>
        <taxon>Insecta</taxon>
        <taxon>Pterygota</taxon>
        <taxon>Neoptera</taxon>
        <taxon>Endopterygota</taxon>
        <taxon>Coleoptera</taxon>
        <taxon>Polyphaga</taxon>
        <taxon>Elateriformia</taxon>
        <taxon>Elateroidea</taxon>
        <taxon>Lampyridae</taxon>
        <taxon>Lampyrinae</taxon>
        <taxon>Pyrocoelia</taxon>
    </lineage>
</organism>
<dbReference type="GO" id="GO:0016616">
    <property type="term" value="F:oxidoreductase activity, acting on the CH-OH group of donors, NAD or NADP as acceptor"/>
    <property type="evidence" value="ECO:0007669"/>
    <property type="project" value="TreeGrafter"/>
</dbReference>
<evidence type="ECO:0000256" key="3">
    <source>
        <dbReference type="RuleBase" id="RU000363"/>
    </source>
</evidence>
<feature type="chain" id="PRO_5042971068" description="15-hydroxyprostaglandin dehydrogenase [NAD(+)]-like" evidence="4">
    <location>
        <begin position="23"/>
        <end position="292"/>
    </location>
</feature>
<keyword evidence="4" id="KW-0732">Signal</keyword>
<name>A0AAN7VEI1_9COLE</name>
<dbReference type="PROSITE" id="PS00061">
    <property type="entry name" value="ADH_SHORT"/>
    <property type="match status" value="1"/>
</dbReference>
<dbReference type="Gene3D" id="3.40.50.720">
    <property type="entry name" value="NAD(P)-binding Rossmann-like Domain"/>
    <property type="match status" value="1"/>
</dbReference>
<evidence type="ECO:0000256" key="1">
    <source>
        <dbReference type="ARBA" id="ARBA00006484"/>
    </source>
</evidence>
<dbReference type="PANTHER" id="PTHR44229">
    <property type="entry name" value="15-HYDROXYPROSTAGLANDIN DEHYDROGENASE [NAD(+)]"/>
    <property type="match status" value="1"/>
</dbReference>
<dbReference type="InterPro" id="IPR002347">
    <property type="entry name" value="SDR_fam"/>
</dbReference>
<reference evidence="5 6" key="1">
    <citation type="journal article" date="2024" name="Insects">
        <title>An Improved Chromosome-Level Genome Assembly of the Firefly Pyrocoelia pectoralis.</title>
        <authorList>
            <person name="Fu X."/>
            <person name="Meyer-Rochow V.B."/>
            <person name="Ballantyne L."/>
            <person name="Zhu X."/>
        </authorList>
    </citation>
    <scope>NUCLEOTIDE SEQUENCE [LARGE SCALE GENOMIC DNA]</scope>
    <source>
        <strain evidence="5">XCY_ONT2</strain>
    </source>
</reference>
<accession>A0AAN7VEI1</accession>
<dbReference type="PANTHER" id="PTHR44229:SF8">
    <property type="entry name" value="ALCOHOL DEHYDROGENASE-RELATED"/>
    <property type="match status" value="1"/>
</dbReference>
<dbReference type="InterPro" id="IPR036291">
    <property type="entry name" value="NAD(P)-bd_dom_sf"/>
</dbReference>
<protein>
    <recommendedName>
        <fullName evidence="7">15-hydroxyprostaglandin dehydrogenase [NAD(+)]-like</fullName>
    </recommendedName>
</protein>
<dbReference type="SUPFAM" id="SSF51735">
    <property type="entry name" value="NAD(P)-binding Rossmann-fold domains"/>
    <property type="match status" value="1"/>
</dbReference>
<dbReference type="GO" id="GO:0005737">
    <property type="term" value="C:cytoplasm"/>
    <property type="evidence" value="ECO:0007669"/>
    <property type="project" value="TreeGrafter"/>
</dbReference>
<dbReference type="PRINTS" id="PR01167">
    <property type="entry name" value="INSADHFAMILY"/>
</dbReference>
<keyword evidence="6" id="KW-1185">Reference proteome</keyword>
<proteinExistence type="inferred from homology"/>
<evidence type="ECO:0000313" key="5">
    <source>
        <dbReference type="EMBL" id="KAK5643803.1"/>
    </source>
</evidence>
<evidence type="ECO:0000256" key="4">
    <source>
        <dbReference type="SAM" id="SignalP"/>
    </source>
</evidence>
<feature type="signal peptide" evidence="4">
    <location>
        <begin position="1"/>
        <end position="22"/>
    </location>
</feature>
<comment type="caution">
    <text evidence="5">The sequence shown here is derived from an EMBL/GenBank/DDBJ whole genome shotgun (WGS) entry which is preliminary data.</text>
</comment>
<keyword evidence="2" id="KW-0560">Oxidoreductase</keyword>
<dbReference type="PRINTS" id="PR00080">
    <property type="entry name" value="SDRFAMILY"/>
</dbReference>
<sequence length="292" mass="31679">MQYINLLFLLLALSVKYSLLTTREFDFKDKIALVTGGAEGIGLQAISELLQNGVKGVTLVDINANKGQEATKALNEKFGKSKVIFVHADISSEQQFEDAFKTSINHWKVLDIVINNAAFVDENNWRMIINVNAVGTLQGTFLGLKYMSKNMGGRGGVILNMSSIVGIIPAPIFPVYSATKSFVLSFGRSLGDQVHYGYNEVRILTLCPGLTRTGGSVDIANLTSNTFNPHIIEIAAEFITNAVMQSASNVANAVVHVLRTGPNGSVWIVKDGEPPFQIDFPGNGSSQKINNR</sequence>
<dbReference type="Proteomes" id="UP001329430">
    <property type="component" value="Chromosome 5"/>
</dbReference>
<gene>
    <name evidence="5" type="ORF">RI129_007648</name>
</gene>
<evidence type="ECO:0000313" key="6">
    <source>
        <dbReference type="Proteomes" id="UP001329430"/>
    </source>
</evidence>
<evidence type="ECO:0000256" key="2">
    <source>
        <dbReference type="ARBA" id="ARBA00023002"/>
    </source>
</evidence>
<dbReference type="EMBL" id="JAVRBK010000005">
    <property type="protein sequence ID" value="KAK5643803.1"/>
    <property type="molecule type" value="Genomic_DNA"/>
</dbReference>
<comment type="similarity">
    <text evidence="1 3">Belongs to the short-chain dehydrogenases/reductases (SDR) family.</text>
</comment>